<dbReference type="PANTHER" id="PTHR47169:SF2">
    <property type="entry name" value="OS01G0541250 PROTEIN"/>
    <property type="match status" value="1"/>
</dbReference>
<dbReference type="PANTHER" id="PTHR47169">
    <property type="entry name" value="OS01G0541250 PROTEIN"/>
    <property type="match status" value="1"/>
</dbReference>
<dbReference type="AlphaFoldDB" id="A0A9W6U429"/>
<sequence>MRRYPSESLEASATCSRSCSSTLKLGRATAPPKINDAMGRLVYGHLYRHVRRAQVERASEGNAIDRSSQSPDFNVLDLSLFSTLQTLQQTRRMNTVSSIVEAVEGAYKELRRKTLDNAFLTLMSVMEKCLEDEGGNQLQIPHIKKEKRCKAGEDLRSLPCSEAAYRSGWVASSINWVLLNADHGLPGGLTPYLQAGDIGIYKGFKDLLYIEINGWKESDKVEYTRFGNPRMPCVDTVCGWVVRAWRETEEATVMDSMEAAGFANEPTDWIIAKQDVYGSKLRERWADESMEDDDTDMLNLSVSDDALDDINLVDE</sequence>
<keyword evidence="2" id="KW-1185">Reference proteome</keyword>
<evidence type="ECO:0000313" key="1">
    <source>
        <dbReference type="EMBL" id="GMF24788.1"/>
    </source>
</evidence>
<dbReference type="OrthoDB" id="120320at2759"/>
<dbReference type="Proteomes" id="UP001165121">
    <property type="component" value="Unassembled WGS sequence"/>
</dbReference>
<protein>
    <submittedName>
        <fullName evidence="1">Unnamed protein product</fullName>
    </submittedName>
</protein>
<comment type="caution">
    <text evidence="1">The sequence shown here is derived from an EMBL/GenBank/DDBJ whole genome shotgun (WGS) entry which is preliminary data.</text>
</comment>
<dbReference type="GO" id="GO:0003676">
    <property type="term" value="F:nucleic acid binding"/>
    <property type="evidence" value="ECO:0007669"/>
    <property type="project" value="InterPro"/>
</dbReference>
<dbReference type="Gene3D" id="3.30.420.10">
    <property type="entry name" value="Ribonuclease H-like superfamily/Ribonuclease H"/>
    <property type="match status" value="1"/>
</dbReference>
<reference evidence="1" key="1">
    <citation type="submission" date="2023-04" db="EMBL/GenBank/DDBJ databases">
        <title>Phytophthora fragariaefolia NBRC 109709.</title>
        <authorList>
            <person name="Ichikawa N."/>
            <person name="Sato H."/>
            <person name="Tonouchi N."/>
        </authorList>
    </citation>
    <scope>NUCLEOTIDE SEQUENCE</scope>
    <source>
        <strain evidence="1">NBRC 109709</strain>
    </source>
</reference>
<accession>A0A9W6U429</accession>
<organism evidence="1 2">
    <name type="scientific">Phytophthora fragariaefolia</name>
    <dbReference type="NCBI Taxonomy" id="1490495"/>
    <lineage>
        <taxon>Eukaryota</taxon>
        <taxon>Sar</taxon>
        <taxon>Stramenopiles</taxon>
        <taxon>Oomycota</taxon>
        <taxon>Peronosporomycetes</taxon>
        <taxon>Peronosporales</taxon>
        <taxon>Peronosporaceae</taxon>
        <taxon>Phytophthora</taxon>
    </lineage>
</organism>
<name>A0A9W6U429_9STRA</name>
<gene>
    <name evidence="1" type="ORF">Pfra01_000426100</name>
</gene>
<dbReference type="InterPro" id="IPR036397">
    <property type="entry name" value="RNaseH_sf"/>
</dbReference>
<evidence type="ECO:0000313" key="2">
    <source>
        <dbReference type="Proteomes" id="UP001165121"/>
    </source>
</evidence>
<dbReference type="EMBL" id="BSXT01000337">
    <property type="protein sequence ID" value="GMF24788.1"/>
    <property type="molecule type" value="Genomic_DNA"/>
</dbReference>
<proteinExistence type="predicted"/>